<proteinExistence type="predicted"/>
<dbReference type="RefSeq" id="WP_323986433.1">
    <property type="nucleotide sequence ID" value="NZ_CP139639.1"/>
</dbReference>
<sequence length="74" mass="8172">MTAWREQSFWSKVGVIACLAFLMMLPGYSDVAGLGGGSSGRKRVFSPGFLVLCIFVAVIELIALNHFYGVQRWD</sequence>
<evidence type="ECO:0000256" key="1">
    <source>
        <dbReference type="SAM" id="Phobius"/>
    </source>
</evidence>
<name>A0ABZ1A015_9PSED</name>
<organism evidence="2 3">
    <name type="scientific">Pseudomonas canadensis</name>
    <dbReference type="NCBI Taxonomy" id="915099"/>
    <lineage>
        <taxon>Bacteria</taxon>
        <taxon>Pseudomonadati</taxon>
        <taxon>Pseudomonadota</taxon>
        <taxon>Gammaproteobacteria</taxon>
        <taxon>Pseudomonadales</taxon>
        <taxon>Pseudomonadaceae</taxon>
        <taxon>Pseudomonas</taxon>
    </lineage>
</organism>
<evidence type="ECO:0000313" key="3">
    <source>
        <dbReference type="Proteomes" id="UP001322392"/>
    </source>
</evidence>
<keyword evidence="1" id="KW-1133">Transmembrane helix</keyword>
<feature type="transmembrane region" description="Helical" evidence="1">
    <location>
        <begin position="9"/>
        <end position="28"/>
    </location>
</feature>
<keyword evidence="1" id="KW-0812">Transmembrane</keyword>
<protein>
    <submittedName>
        <fullName evidence="2">Uncharacterized protein</fullName>
    </submittedName>
</protein>
<keyword evidence="3" id="KW-1185">Reference proteome</keyword>
<accession>A0ABZ1A015</accession>
<evidence type="ECO:0000313" key="2">
    <source>
        <dbReference type="EMBL" id="WRI22625.1"/>
    </source>
</evidence>
<gene>
    <name evidence="2" type="ORF">SPL95_18625</name>
</gene>
<keyword evidence="1" id="KW-0472">Membrane</keyword>
<reference evidence="2 3" key="1">
    <citation type="submission" date="2023-12" db="EMBL/GenBank/DDBJ databases">
        <title>First complete genome sequence of Pseudomonas canadensis strain Pcan-CK-23 isolated from homogenized tissues of Zophobas morio larvae.</title>
        <authorList>
            <person name="Kundlacz C."/>
            <person name="Aldeia C."/>
            <person name="Eddoubaji Y."/>
            <person name="Campos-Madueno E.I."/>
            <person name="Endimiani A."/>
        </authorList>
    </citation>
    <scope>NUCLEOTIDE SEQUENCE [LARGE SCALE GENOMIC DNA]</scope>
    <source>
        <strain evidence="2 3">Pcan-CK-23</strain>
    </source>
</reference>
<feature type="transmembrane region" description="Helical" evidence="1">
    <location>
        <begin position="48"/>
        <end position="68"/>
    </location>
</feature>
<dbReference type="Proteomes" id="UP001322392">
    <property type="component" value="Chromosome"/>
</dbReference>
<dbReference type="EMBL" id="CP139639">
    <property type="protein sequence ID" value="WRI22625.1"/>
    <property type="molecule type" value="Genomic_DNA"/>
</dbReference>